<dbReference type="InterPro" id="IPR057326">
    <property type="entry name" value="KR_dom"/>
</dbReference>
<dbReference type="PRINTS" id="PR00081">
    <property type="entry name" value="GDHRDH"/>
</dbReference>
<dbReference type="eggNOG" id="COG1028">
    <property type="taxonomic scope" value="Bacteria"/>
</dbReference>
<feature type="domain" description="Ketoreductase" evidence="5">
    <location>
        <begin position="7"/>
        <end position="184"/>
    </location>
</feature>
<dbReference type="PROSITE" id="PS00061">
    <property type="entry name" value="ADH_SHORT"/>
    <property type="match status" value="1"/>
</dbReference>
<dbReference type="SMART" id="SM00822">
    <property type="entry name" value="PKS_KR"/>
    <property type="match status" value="1"/>
</dbReference>
<dbReference type="EMBL" id="AMRI01000004">
    <property type="protein sequence ID" value="EKE76771.1"/>
    <property type="molecule type" value="Genomic_DNA"/>
</dbReference>
<evidence type="ECO:0000256" key="4">
    <source>
        <dbReference type="ARBA" id="ARBA00023027"/>
    </source>
</evidence>
<reference evidence="6 7" key="1">
    <citation type="journal article" date="2012" name="J. Bacteriol.">
        <title>Genome Sequence of Gallaecimonas xiamenensis Type Strain 3-C-1.</title>
        <authorList>
            <person name="Lai Q."/>
            <person name="Wang L."/>
            <person name="Wang W."/>
            <person name="Shao Z."/>
        </authorList>
    </citation>
    <scope>NUCLEOTIDE SEQUENCE [LARGE SCALE GENOMIC DNA]</scope>
    <source>
        <strain evidence="6 7">3-C-1</strain>
    </source>
</reference>
<dbReference type="SUPFAM" id="SSF51735">
    <property type="entry name" value="NAD(P)-binding Rossmann-fold domains"/>
    <property type="match status" value="1"/>
</dbReference>
<evidence type="ECO:0000313" key="6">
    <source>
        <dbReference type="EMBL" id="EKE76771.1"/>
    </source>
</evidence>
<keyword evidence="3" id="KW-0560">Oxidoreductase</keyword>
<dbReference type="InterPro" id="IPR002347">
    <property type="entry name" value="SDR_fam"/>
</dbReference>
<proteinExistence type="inferred from homology"/>
<sequence length="246" mass="25327">MDRFTDRRILITGGSNGMGLAGAKQLVAEGAKVAITGRNAARLAAARALFSQEHLVLANDGAQADTGDKLAEALAAWGPLDGLWLNAGVAVLDDAAQADCGSFDRIMYTNVRGPTLQLSALLPLLKDGASVVLTSSSSAYEGAAATGLYGAAKGAVIALARSWASALAPRKIRVNVLVPGPIETGFRDFLAEEAKANFEAGVLTQVPLARVGDAEEAANAALFLLSDHASYITGSQLPVDGGLIRR</sequence>
<dbReference type="PANTHER" id="PTHR43943:SF17">
    <property type="entry name" value="3-PHENYLPROPIONATE-DIHYDRODIOL_CINNAMIC ACID-DIHYDRODIOL DEHYDROGENASE"/>
    <property type="match status" value="1"/>
</dbReference>
<protein>
    <submittedName>
        <fullName evidence="6">3-oxoacyl-(Acyl-carrier-protein) reductase</fullName>
    </submittedName>
</protein>
<evidence type="ECO:0000313" key="7">
    <source>
        <dbReference type="Proteomes" id="UP000006755"/>
    </source>
</evidence>
<evidence type="ECO:0000256" key="2">
    <source>
        <dbReference type="ARBA" id="ARBA00022797"/>
    </source>
</evidence>
<comment type="similarity">
    <text evidence="1">Belongs to the short-chain dehydrogenases/reductases (SDR) family.</text>
</comment>
<name>K2J1E9_9GAMM</name>
<keyword evidence="4" id="KW-0520">NAD</keyword>
<dbReference type="FunFam" id="3.40.50.720:FF:000084">
    <property type="entry name" value="Short-chain dehydrogenase reductase"/>
    <property type="match status" value="1"/>
</dbReference>
<evidence type="ECO:0000259" key="5">
    <source>
        <dbReference type="SMART" id="SM00822"/>
    </source>
</evidence>
<organism evidence="6 7">
    <name type="scientific">Gallaecimonas xiamenensis 3-C-1</name>
    <dbReference type="NCBI Taxonomy" id="745411"/>
    <lineage>
        <taxon>Bacteria</taxon>
        <taxon>Pseudomonadati</taxon>
        <taxon>Pseudomonadota</taxon>
        <taxon>Gammaproteobacteria</taxon>
        <taxon>Enterobacterales</taxon>
        <taxon>Gallaecimonadaceae</taxon>
        <taxon>Gallaecimonas</taxon>
    </lineage>
</organism>
<dbReference type="AlphaFoldDB" id="K2J1E9"/>
<accession>K2J1E9</accession>
<keyword evidence="7" id="KW-1185">Reference proteome</keyword>
<dbReference type="Proteomes" id="UP000006755">
    <property type="component" value="Unassembled WGS sequence"/>
</dbReference>
<dbReference type="Pfam" id="PF13561">
    <property type="entry name" value="adh_short_C2"/>
    <property type="match status" value="1"/>
</dbReference>
<dbReference type="PANTHER" id="PTHR43943">
    <property type="entry name" value="DEHYDROGENASE/REDUCTASE (SDR FAMILY) MEMBER 4"/>
    <property type="match status" value="1"/>
</dbReference>
<dbReference type="RefSeq" id="WP_008483140.1">
    <property type="nucleotide sequence ID" value="NZ_AMRI01000004.1"/>
</dbReference>
<evidence type="ECO:0000256" key="1">
    <source>
        <dbReference type="ARBA" id="ARBA00006484"/>
    </source>
</evidence>
<dbReference type="PATRIC" id="fig|745411.4.peg.835"/>
<evidence type="ECO:0000256" key="3">
    <source>
        <dbReference type="ARBA" id="ARBA00023002"/>
    </source>
</evidence>
<keyword evidence="2" id="KW-0058">Aromatic hydrocarbons catabolism</keyword>
<comment type="caution">
    <text evidence="6">The sequence shown here is derived from an EMBL/GenBank/DDBJ whole genome shotgun (WGS) entry which is preliminary data.</text>
</comment>
<dbReference type="GO" id="GO:0016491">
    <property type="term" value="F:oxidoreductase activity"/>
    <property type="evidence" value="ECO:0007669"/>
    <property type="project" value="UniProtKB-KW"/>
</dbReference>
<dbReference type="Gene3D" id="3.40.50.720">
    <property type="entry name" value="NAD(P)-binding Rossmann-like Domain"/>
    <property type="match status" value="1"/>
</dbReference>
<gene>
    <name evidence="6" type="ORF">B3C1_04220</name>
</gene>
<dbReference type="CDD" id="cd05233">
    <property type="entry name" value="SDR_c"/>
    <property type="match status" value="1"/>
</dbReference>
<dbReference type="STRING" id="745411.B3C1_04220"/>
<dbReference type="InterPro" id="IPR020904">
    <property type="entry name" value="Sc_DH/Rdtase_CS"/>
</dbReference>
<dbReference type="OrthoDB" id="9806974at2"/>
<dbReference type="InterPro" id="IPR036291">
    <property type="entry name" value="NAD(P)-bd_dom_sf"/>
</dbReference>